<dbReference type="OrthoDB" id="9155960at2"/>
<evidence type="ECO:0000313" key="5">
    <source>
        <dbReference type="EMBL" id="SDI37086.1"/>
    </source>
</evidence>
<keyword evidence="4" id="KW-0862">Zinc</keyword>
<dbReference type="STRING" id="83767.SAMN05660652_03315"/>
<keyword evidence="6" id="KW-1185">Reference proteome</keyword>
<dbReference type="Proteomes" id="UP000198607">
    <property type="component" value="Unassembled WGS sequence"/>
</dbReference>
<keyword evidence="2" id="KW-0808">Transferase</keyword>
<dbReference type="PANTHER" id="PTHR37418:SF2">
    <property type="entry name" value="3-KETO-5-AMINOHEXANOATE CLEAVAGE ENZYME"/>
    <property type="match status" value="1"/>
</dbReference>
<evidence type="ECO:0000256" key="4">
    <source>
        <dbReference type="ARBA" id="ARBA00022833"/>
    </source>
</evidence>
<sequence>MAKKLIITAALVGAGTTRAQTPHVPITPDEIAADVVACAKAGAAIAHLHVRDENGKNSMATDKFVEVVTKVRKAVADAGLDIVLNLTTSGSAFSEELRLAHLPILMPEMCSYDPGSMNWANSYVFLNTPAFLEKLGAKCIELGIKPEIEIFDAGMIGNVEHYLKKGLLQQPLHCQFVLDVPGGMPGNLETLAYLLPKLPEGSTWSITGIGKSHVPMMLAGLAAGCDGLRVGLEDNIFLEKGVHATNAQLVARAVEFGKVAGREIATAEEARQMLGLKKQQ</sequence>
<dbReference type="InterPro" id="IPR013785">
    <property type="entry name" value="Aldolase_TIM"/>
</dbReference>
<dbReference type="AlphaFoldDB" id="A0A1G8K0T3"/>
<dbReference type="GO" id="GO:0046872">
    <property type="term" value="F:metal ion binding"/>
    <property type="evidence" value="ECO:0007669"/>
    <property type="project" value="UniProtKB-KW"/>
</dbReference>
<name>A0A1G8K0T3_9RHOO</name>
<evidence type="ECO:0000313" key="6">
    <source>
        <dbReference type="Proteomes" id="UP000198607"/>
    </source>
</evidence>
<dbReference type="GO" id="GO:0043720">
    <property type="term" value="F:3-keto-5-aminohexanoate cleavage activity"/>
    <property type="evidence" value="ECO:0007669"/>
    <property type="project" value="InterPro"/>
</dbReference>
<keyword evidence="3" id="KW-0479">Metal-binding</keyword>
<dbReference type="RefSeq" id="WP_091939181.1">
    <property type="nucleotide sequence ID" value="NZ_FNCY01000017.1"/>
</dbReference>
<reference evidence="5 6" key="1">
    <citation type="submission" date="2016-10" db="EMBL/GenBank/DDBJ databases">
        <authorList>
            <person name="de Groot N.N."/>
        </authorList>
    </citation>
    <scope>NUCLEOTIDE SEQUENCE [LARGE SCALE GENOMIC DNA]</scope>
    <source>
        <strain evidence="5 6">DSM 5885</strain>
    </source>
</reference>
<accession>A0A1G8K0T3</accession>
<gene>
    <name evidence="5" type="ORF">SAMN05660652_03315</name>
</gene>
<proteinExistence type="predicted"/>
<evidence type="ECO:0000256" key="1">
    <source>
        <dbReference type="ARBA" id="ARBA00001947"/>
    </source>
</evidence>
<dbReference type="Pfam" id="PF05853">
    <property type="entry name" value="BKACE"/>
    <property type="match status" value="1"/>
</dbReference>
<dbReference type="PANTHER" id="PTHR37418">
    <property type="entry name" value="3-KETO-5-AMINOHEXANOATE CLEAVAGE ENZYME-RELATED"/>
    <property type="match status" value="1"/>
</dbReference>
<evidence type="ECO:0000256" key="2">
    <source>
        <dbReference type="ARBA" id="ARBA00022679"/>
    </source>
</evidence>
<dbReference type="EMBL" id="FNCY01000017">
    <property type="protein sequence ID" value="SDI37086.1"/>
    <property type="molecule type" value="Genomic_DNA"/>
</dbReference>
<organism evidence="5 6">
    <name type="scientific">Propionivibrio dicarboxylicus</name>
    <dbReference type="NCBI Taxonomy" id="83767"/>
    <lineage>
        <taxon>Bacteria</taxon>
        <taxon>Pseudomonadati</taxon>
        <taxon>Pseudomonadota</taxon>
        <taxon>Betaproteobacteria</taxon>
        <taxon>Rhodocyclales</taxon>
        <taxon>Rhodocyclaceae</taxon>
        <taxon>Propionivibrio</taxon>
    </lineage>
</organism>
<evidence type="ECO:0000256" key="3">
    <source>
        <dbReference type="ARBA" id="ARBA00022723"/>
    </source>
</evidence>
<dbReference type="Gene3D" id="3.20.20.70">
    <property type="entry name" value="Aldolase class I"/>
    <property type="match status" value="1"/>
</dbReference>
<protein>
    <submittedName>
        <fullName evidence="5">Uncharacterized conserved protein, DUF849 family</fullName>
    </submittedName>
</protein>
<comment type="cofactor">
    <cofactor evidence="1">
        <name>Zn(2+)</name>
        <dbReference type="ChEBI" id="CHEBI:29105"/>
    </cofactor>
</comment>
<dbReference type="InterPro" id="IPR008567">
    <property type="entry name" value="BKACE"/>
</dbReference>